<organism evidence="1 2">
    <name type="scientific">Paenibacillus ferrarius</name>
    <dbReference type="NCBI Taxonomy" id="1469647"/>
    <lineage>
        <taxon>Bacteria</taxon>
        <taxon>Bacillati</taxon>
        <taxon>Bacillota</taxon>
        <taxon>Bacilli</taxon>
        <taxon>Bacillales</taxon>
        <taxon>Paenibacillaceae</taxon>
        <taxon>Paenibacillus</taxon>
    </lineage>
</organism>
<evidence type="ECO:0000313" key="1">
    <source>
        <dbReference type="EMBL" id="OPH59628.1"/>
    </source>
</evidence>
<reference evidence="2" key="1">
    <citation type="submission" date="2016-07" db="EMBL/GenBank/DDBJ databases">
        <authorList>
            <person name="Florea S."/>
            <person name="Webb J.S."/>
            <person name="Jaromczyk J."/>
            <person name="Schardl C.L."/>
        </authorList>
    </citation>
    <scope>NUCLEOTIDE SEQUENCE [LARGE SCALE GENOMIC DNA]</scope>
    <source>
        <strain evidence="2">CY1</strain>
    </source>
</reference>
<name>A0A1V4HNQ4_9BACL</name>
<gene>
    <name evidence="1" type="ORF">BC351_19290</name>
</gene>
<protein>
    <recommendedName>
        <fullName evidence="3">DUF3052 domain-containing protein</fullName>
    </recommendedName>
</protein>
<comment type="caution">
    <text evidence="1">The sequence shown here is derived from an EMBL/GenBank/DDBJ whole genome shotgun (WGS) entry which is preliminary data.</text>
</comment>
<evidence type="ECO:0000313" key="2">
    <source>
        <dbReference type="Proteomes" id="UP000190626"/>
    </source>
</evidence>
<sequence>MQEELLKKLRYKQGRALVLHAPEGYKLGIEDSEEPSGTYDFIQFFVNNAAEVIERTPQVIAYLNEDAVVWITYPKQSSKVKTDINRDSLLRRIEEISPYTIVSNVAVDEKWSALRLRHQDKVKTKS</sequence>
<proteinExistence type="predicted"/>
<keyword evidence="2" id="KW-1185">Reference proteome</keyword>
<dbReference type="OrthoDB" id="9800461at2"/>
<dbReference type="STRING" id="1469647.BC351_19290"/>
<dbReference type="Proteomes" id="UP000190626">
    <property type="component" value="Unassembled WGS sequence"/>
</dbReference>
<accession>A0A1V4HNQ4</accession>
<dbReference type="AlphaFoldDB" id="A0A1V4HNQ4"/>
<evidence type="ECO:0008006" key="3">
    <source>
        <dbReference type="Google" id="ProtNLM"/>
    </source>
</evidence>
<dbReference type="RefSeq" id="WP_079410268.1">
    <property type="nucleotide sequence ID" value="NZ_MBTG01000006.1"/>
</dbReference>
<dbReference type="EMBL" id="MBTG01000006">
    <property type="protein sequence ID" value="OPH59628.1"/>
    <property type="molecule type" value="Genomic_DNA"/>
</dbReference>